<dbReference type="Proteomes" id="UP000218334">
    <property type="component" value="Unassembled WGS sequence"/>
</dbReference>
<keyword evidence="2" id="KW-0804">Transcription</keyword>
<dbReference type="PANTHER" id="PTHR10270">
    <property type="entry name" value="SOX TRANSCRIPTION FACTOR"/>
    <property type="match status" value="1"/>
</dbReference>
<accession>A0A2H3C1I9</accession>
<organism evidence="6 7">
    <name type="scientific">Armillaria solidipes</name>
    <dbReference type="NCBI Taxonomy" id="1076256"/>
    <lineage>
        <taxon>Eukaryota</taxon>
        <taxon>Fungi</taxon>
        <taxon>Dikarya</taxon>
        <taxon>Basidiomycota</taxon>
        <taxon>Agaricomycotina</taxon>
        <taxon>Agaricomycetes</taxon>
        <taxon>Agaricomycetidae</taxon>
        <taxon>Agaricales</taxon>
        <taxon>Marasmiineae</taxon>
        <taxon>Physalacriaceae</taxon>
        <taxon>Armillaria</taxon>
    </lineage>
</organism>
<feature type="compositionally biased region" description="Basic residues" evidence="4">
    <location>
        <begin position="203"/>
        <end position="212"/>
    </location>
</feature>
<evidence type="ECO:0000256" key="4">
    <source>
        <dbReference type="SAM" id="MobiDB-lite"/>
    </source>
</evidence>
<dbReference type="Pfam" id="PF00505">
    <property type="entry name" value="HMG_box"/>
    <property type="match status" value="1"/>
</dbReference>
<dbReference type="EMBL" id="KZ293427">
    <property type="protein sequence ID" value="PBK70003.1"/>
    <property type="molecule type" value="Genomic_DNA"/>
</dbReference>
<feature type="DNA-binding region" description="HMG box" evidence="3">
    <location>
        <begin position="102"/>
        <end position="177"/>
    </location>
</feature>
<dbReference type="InterPro" id="IPR009071">
    <property type="entry name" value="HMG_box_dom"/>
</dbReference>
<dbReference type="CDD" id="cd01389">
    <property type="entry name" value="HMG-box_ROX1-like"/>
    <property type="match status" value="1"/>
</dbReference>
<feature type="region of interest" description="Disordered" evidence="4">
    <location>
        <begin position="380"/>
        <end position="401"/>
    </location>
</feature>
<dbReference type="PROSITE" id="PS50118">
    <property type="entry name" value="HMG_BOX_2"/>
    <property type="match status" value="1"/>
</dbReference>
<keyword evidence="1 3" id="KW-0238">DNA-binding</keyword>
<evidence type="ECO:0000256" key="3">
    <source>
        <dbReference type="PROSITE-ProRule" id="PRU00267"/>
    </source>
</evidence>
<feature type="region of interest" description="Disordered" evidence="4">
    <location>
        <begin position="277"/>
        <end position="324"/>
    </location>
</feature>
<protein>
    <recommendedName>
        <fullName evidence="5">HMG box domain-containing protein</fullName>
    </recommendedName>
</protein>
<dbReference type="SUPFAM" id="SSF47095">
    <property type="entry name" value="HMG-box"/>
    <property type="match status" value="1"/>
</dbReference>
<dbReference type="SMART" id="SM00398">
    <property type="entry name" value="HMG"/>
    <property type="match status" value="1"/>
</dbReference>
<keyword evidence="3" id="KW-0539">Nucleus</keyword>
<dbReference type="AlphaFoldDB" id="A0A2H3C1I9"/>
<dbReference type="PANTHER" id="PTHR10270:SF161">
    <property type="entry name" value="SEX-DETERMINING REGION Y PROTEIN"/>
    <property type="match status" value="1"/>
</dbReference>
<reference evidence="7" key="1">
    <citation type="journal article" date="2017" name="Nat. Ecol. Evol.">
        <title>Genome expansion and lineage-specific genetic innovations in the forest pathogenic fungi Armillaria.</title>
        <authorList>
            <person name="Sipos G."/>
            <person name="Prasanna A.N."/>
            <person name="Walter M.C."/>
            <person name="O'Connor E."/>
            <person name="Balint B."/>
            <person name="Krizsan K."/>
            <person name="Kiss B."/>
            <person name="Hess J."/>
            <person name="Varga T."/>
            <person name="Slot J."/>
            <person name="Riley R."/>
            <person name="Boka B."/>
            <person name="Rigling D."/>
            <person name="Barry K."/>
            <person name="Lee J."/>
            <person name="Mihaltcheva S."/>
            <person name="LaButti K."/>
            <person name="Lipzen A."/>
            <person name="Waldron R."/>
            <person name="Moloney N.M."/>
            <person name="Sperisen C."/>
            <person name="Kredics L."/>
            <person name="Vagvoelgyi C."/>
            <person name="Patrignani A."/>
            <person name="Fitzpatrick D."/>
            <person name="Nagy I."/>
            <person name="Doyle S."/>
            <person name="Anderson J.B."/>
            <person name="Grigoriev I.V."/>
            <person name="Gueldener U."/>
            <person name="Muensterkoetter M."/>
            <person name="Nagy L.G."/>
        </authorList>
    </citation>
    <scope>NUCLEOTIDE SEQUENCE [LARGE SCALE GENOMIC DNA]</scope>
    <source>
        <strain evidence="7">28-4</strain>
    </source>
</reference>
<gene>
    <name evidence="6" type="ORF">ARMSODRAFT_1003650</name>
</gene>
<evidence type="ECO:0000313" key="6">
    <source>
        <dbReference type="EMBL" id="PBK70003.1"/>
    </source>
</evidence>
<dbReference type="InterPro" id="IPR050140">
    <property type="entry name" value="SRY-related_HMG-box_TF-like"/>
</dbReference>
<evidence type="ECO:0000256" key="1">
    <source>
        <dbReference type="ARBA" id="ARBA00023125"/>
    </source>
</evidence>
<feature type="domain" description="HMG box" evidence="5">
    <location>
        <begin position="102"/>
        <end position="177"/>
    </location>
</feature>
<dbReference type="GO" id="GO:0001228">
    <property type="term" value="F:DNA-binding transcription activator activity, RNA polymerase II-specific"/>
    <property type="evidence" value="ECO:0007669"/>
    <property type="project" value="TreeGrafter"/>
</dbReference>
<dbReference type="GO" id="GO:0030154">
    <property type="term" value="P:cell differentiation"/>
    <property type="evidence" value="ECO:0007669"/>
    <property type="project" value="TreeGrafter"/>
</dbReference>
<feature type="region of interest" description="Disordered" evidence="4">
    <location>
        <begin position="165"/>
        <end position="260"/>
    </location>
</feature>
<evidence type="ECO:0000313" key="7">
    <source>
        <dbReference type="Proteomes" id="UP000218334"/>
    </source>
</evidence>
<dbReference type="Gene3D" id="1.10.30.10">
    <property type="entry name" value="High mobility group box domain"/>
    <property type="match status" value="1"/>
</dbReference>
<feature type="region of interest" description="Disordered" evidence="4">
    <location>
        <begin position="121"/>
        <end position="142"/>
    </location>
</feature>
<sequence>MFSSEKVMSNQEANLDRREHRAFNCRRKIIRAPFPFLPFLMHTPGAPSGWSPKNPNGDHVGNNHVKGRVIKLHADSNAATHAPQSTVSSFHINTGKGRAEHVARPRNAFILFRCDFVQEHTKDGGRPRRSAGGAPGKTVSKRAGEAWHLLSKEQRDHYHDLAEQEKLEHARRHPNYRFQPLRRSSAERSRRSVARLLSGPRISMRRTAKSRHSTSNTRSLVAQTRSPSPSTSPPDSPVSQPTPALHSLEECSEAGDESSAFTRGLHRRSFSVPALSSHYLPSGDETMPESVPRNEVRRTRSMGEGGIPLPSYPMQLIPGPSEAQFSIPSPQEFYAPSPFTDGSPFNYPDRSNSYDNIPNYHTSPLSAVASSLAGWNGEPLTSRVPTPASSPDSTWSSLPGYSTQSTPDEYYPFGYPRQPDAVVPSNDYLSWGVQPDYASESRGVAPGAYLNHGVAGALHQYDIGLAERIVGRAPDGGLMPFEAHSMDGYNPDTYKAF</sequence>
<feature type="compositionally biased region" description="Polar residues" evidence="4">
    <location>
        <begin position="383"/>
        <end position="401"/>
    </location>
</feature>
<dbReference type="STRING" id="1076256.A0A2H3C1I9"/>
<keyword evidence="7" id="KW-1185">Reference proteome</keyword>
<feature type="compositionally biased region" description="Polar residues" evidence="4">
    <location>
        <begin position="213"/>
        <end position="225"/>
    </location>
</feature>
<dbReference type="GO" id="GO:0005634">
    <property type="term" value="C:nucleus"/>
    <property type="evidence" value="ECO:0007669"/>
    <property type="project" value="UniProtKB-UniRule"/>
</dbReference>
<dbReference type="InterPro" id="IPR036910">
    <property type="entry name" value="HMG_box_dom_sf"/>
</dbReference>
<name>A0A2H3C1I9_9AGAR</name>
<dbReference type="GO" id="GO:0000978">
    <property type="term" value="F:RNA polymerase II cis-regulatory region sequence-specific DNA binding"/>
    <property type="evidence" value="ECO:0007669"/>
    <property type="project" value="TreeGrafter"/>
</dbReference>
<evidence type="ECO:0000259" key="5">
    <source>
        <dbReference type="PROSITE" id="PS50118"/>
    </source>
</evidence>
<proteinExistence type="predicted"/>
<evidence type="ECO:0000256" key="2">
    <source>
        <dbReference type="ARBA" id="ARBA00023163"/>
    </source>
</evidence>